<organism evidence="2 3">
    <name type="scientific">Puccinia striiformis</name>
    <dbReference type="NCBI Taxonomy" id="27350"/>
    <lineage>
        <taxon>Eukaryota</taxon>
        <taxon>Fungi</taxon>
        <taxon>Dikarya</taxon>
        <taxon>Basidiomycota</taxon>
        <taxon>Pucciniomycotina</taxon>
        <taxon>Pucciniomycetes</taxon>
        <taxon>Pucciniales</taxon>
        <taxon>Pucciniaceae</taxon>
        <taxon>Puccinia</taxon>
    </lineage>
</organism>
<name>A0A2S4V2P6_9BASI</name>
<accession>A0A2S4V2P6</accession>
<gene>
    <name evidence="2" type="ORF">PSTT_10867</name>
</gene>
<evidence type="ECO:0000313" key="3">
    <source>
        <dbReference type="Proteomes" id="UP000239156"/>
    </source>
</evidence>
<evidence type="ECO:0000313" key="2">
    <source>
        <dbReference type="EMBL" id="POW03778.1"/>
    </source>
</evidence>
<keyword evidence="3" id="KW-1185">Reference proteome</keyword>
<dbReference type="EMBL" id="PKSL01000120">
    <property type="protein sequence ID" value="POW03778.1"/>
    <property type="molecule type" value="Genomic_DNA"/>
</dbReference>
<dbReference type="AlphaFoldDB" id="A0A2S4V2P6"/>
<comment type="caution">
    <text evidence="2">The sequence shown here is derived from an EMBL/GenBank/DDBJ whole genome shotgun (WGS) entry which is preliminary data.</text>
</comment>
<dbReference type="VEuPathDB" id="FungiDB:PSTT_10867"/>
<protein>
    <submittedName>
        <fullName evidence="2">Uncharacterized protein</fullName>
    </submittedName>
</protein>
<sequence length="187" mass="20317">MSDCMVYVAQQPEKSAPPQLGSRRTPEGSDRPALSAQKLVSSHLNPSAMSLTNVFPKGCLTFTLIALSIILYLGQVQGDGTAEKCDLHFAEIDPGNEFECDSSTTGNHACRYTSCYLPDGKTSWALLKFDRCHGPRQPGSLTLEAQSYTRMDDGIHMAESVTGTVYICPNDGANKDQMIGCTDCRKN</sequence>
<proteinExistence type="predicted"/>
<reference evidence="2" key="1">
    <citation type="submission" date="2017-12" db="EMBL/GenBank/DDBJ databases">
        <title>Gene loss provides genomic basis for host adaptation in cereal stripe rust fungi.</title>
        <authorList>
            <person name="Xia C."/>
        </authorList>
    </citation>
    <scope>NUCLEOTIDE SEQUENCE [LARGE SCALE GENOMIC DNA]</scope>
    <source>
        <strain evidence="2">93-210</strain>
    </source>
</reference>
<evidence type="ECO:0000256" key="1">
    <source>
        <dbReference type="SAM" id="MobiDB-lite"/>
    </source>
</evidence>
<dbReference type="Proteomes" id="UP000239156">
    <property type="component" value="Unassembled WGS sequence"/>
</dbReference>
<feature type="region of interest" description="Disordered" evidence="1">
    <location>
        <begin position="11"/>
        <end position="34"/>
    </location>
</feature>
<dbReference type="VEuPathDB" id="FungiDB:PSHT_15721"/>